<keyword evidence="5" id="KW-1185">Reference proteome</keyword>
<dbReference type="InterPro" id="IPR002048">
    <property type="entry name" value="EF_hand_dom"/>
</dbReference>
<dbReference type="Gene3D" id="1.10.238.10">
    <property type="entry name" value="EF-hand"/>
    <property type="match status" value="1"/>
</dbReference>
<evidence type="ECO:0000313" key="5">
    <source>
        <dbReference type="Proteomes" id="UP001623348"/>
    </source>
</evidence>
<dbReference type="SUPFAM" id="SSF47473">
    <property type="entry name" value="EF-hand"/>
    <property type="match status" value="1"/>
</dbReference>
<protein>
    <submittedName>
        <fullName evidence="4">Follistatin-related protein 4</fullName>
    </submittedName>
</protein>
<keyword evidence="2" id="KW-0106">Calcium</keyword>
<proteinExistence type="predicted"/>
<evidence type="ECO:0000256" key="2">
    <source>
        <dbReference type="ARBA" id="ARBA00022837"/>
    </source>
</evidence>
<dbReference type="InterPro" id="IPR011992">
    <property type="entry name" value="EF-hand-dom_pair"/>
</dbReference>
<dbReference type="SMART" id="SM00054">
    <property type="entry name" value="EFh"/>
    <property type="match status" value="2"/>
</dbReference>
<accession>A0ABC9XDS9</accession>
<name>A0ABC9XDS9_GRUJA</name>
<evidence type="ECO:0000313" key="4">
    <source>
        <dbReference type="EMBL" id="GAB0195848.1"/>
    </source>
</evidence>
<comment type="caution">
    <text evidence="4">The sequence shown here is derived from an EMBL/GenBank/DDBJ whole genome shotgun (WGS) entry which is preliminary data.</text>
</comment>
<dbReference type="GO" id="GO:0046872">
    <property type="term" value="F:metal ion binding"/>
    <property type="evidence" value="ECO:0007669"/>
    <property type="project" value="UniProtKB-KW"/>
</dbReference>
<dbReference type="AlphaFoldDB" id="A0ABC9XDS9"/>
<evidence type="ECO:0000259" key="3">
    <source>
        <dbReference type="PROSITE" id="PS50222"/>
    </source>
</evidence>
<dbReference type="PROSITE" id="PS50222">
    <property type="entry name" value="EF_HAND_2"/>
    <property type="match status" value="1"/>
</dbReference>
<dbReference type="Proteomes" id="UP001623348">
    <property type="component" value="Unassembled WGS sequence"/>
</dbReference>
<dbReference type="CDD" id="cd00051">
    <property type="entry name" value="EFh"/>
    <property type="match status" value="1"/>
</dbReference>
<sequence length="136" mass="15415">MPARGGPRDTCTMADYSRLKSILLDLQAHRQSPPSSPAEDRVSQKRFLVENMFKHLDINSDGHLSSSELAQLMKKEDLEDDLLDCTLEDLLRFDDYNNDGRLTLQELYTAFHLDGEVEQIWALDDSSCGATRNSPI</sequence>
<dbReference type="Pfam" id="PF13202">
    <property type="entry name" value="EF-hand_5"/>
    <property type="match status" value="1"/>
</dbReference>
<dbReference type="Pfam" id="PF00036">
    <property type="entry name" value="EF-hand_1"/>
    <property type="match status" value="1"/>
</dbReference>
<dbReference type="EMBL" id="BAAFJT010000014">
    <property type="protein sequence ID" value="GAB0195848.1"/>
    <property type="molecule type" value="Genomic_DNA"/>
</dbReference>
<gene>
    <name evidence="4" type="ORF">GRJ2_002050100</name>
</gene>
<reference evidence="4 5" key="1">
    <citation type="submission" date="2024-06" db="EMBL/GenBank/DDBJ databases">
        <title>The draft genome of Grus japonensis, version 3.</title>
        <authorList>
            <person name="Nabeshima K."/>
            <person name="Suzuki S."/>
            <person name="Onuma M."/>
        </authorList>
    </citation>
    <scope>NUCLEOTIDE SEQUENCE [LARGE SCALE GENOMIC DNA]</scope>
    <source>
        <strain evidence="4 5">451A</strain>
    </source>
</reference>
<dbReference type="PROSITE" id="PS00018">
    <property type="entry name" value="EF_HAND_1"/>
    <property type="match status" value="2"/>
</dbReference>
<dbReference type="InterPro" id="IPR018247">
    <property type="entry name" value="EF_Hand_1_Ca_BS"/>
</dbReference>
<organism evidence="4 5">
    <name type="scientific">Grus japonensis</name>
    <name type="common">Japanese crane</name>
    <name type="synonym">Red-crowned crane</name>
    <dbReference type="NCBI Taxonomy" id="30415"/>
    <lineage>
        <taxon>Eukaryota</taxon>
        <taxon>Metazoa</taxon>
        <taxon>Chordata</taxon>
        <taxon>Craniata</taxon>
        <taxon>Vertebrata</taxon>
        <taxon>Euteleostomi</taxon>
        <taxon>Archelosauria</taxon>
        <taxon>Archosauria</taxon>
        <taxon>Dinosauria</taxon>
        <taxon>Saurischia</taxon>
        <taxon>Theropoda</taxon>
        <taxon>Coelurosauria</taxon>
        <taxon>Aves</taxon>
        <taxon>Neognathae</taxon>
        <taxon>Neoaves</taxon>
        <taxon>Gruiformes</taxon>
        <taxon>Gruidae</taxon>
        <taxon>Grus</taxon>
    </lineage>
</organism>
<evidence type="ECO:0000256" key="1">
    <source>
        <dbReference type="ARBA" id="ARBA00022723"/>
    </source>
</evidence>
<keyword evidence="1" id="KW-0479">Metal-binding</keyword>
<feature type="domain" description="EF-hand" evidence="3">
    <location>
        <begin position="44"/>
        <end position="79"/>
    </location>
</feature>